<keyword evidence="4" id="KW-1185">Reference proteome</keyword>
<sequence length="232" mass="25423">MTTTTPMPMGPVGGGASWPRDASAAPPVRGSSLGSHASYSVAMYTVLLAAVLYVTQPMLAHKLLLLALSVLLLRLAIQSTQAKRALVNLCNHALAYATANVLEFKELNIGRCDDAGNQHTFTFTEVNVTHALLHKLSLPVAIQRLHIAAVHVAIRRWRLYVKLEQVTVKLCHAVAPPPISRALHNARVQRKARLVHTSQLHAVESLLWDTDVSIAENRRTRISFGHLPRLSP</sequence>
<gene>
    <name evidence="3" type="ORF">PPROV_000113700</name>
</gene>
<keyword evidence="2" id="KW-0812">Transmembrane</keyword>
<evidence type="ECO:0000313" key="4">
    <source>
        <dbReference type="Proteomes" id="UP000660262"/>
    </source>
</evidence>
<organism evidence="3 4">
    <name type="scientific">Pycnococcus provasolii</name>
    <dbReference type="NCBI Taxonomy" id="41880"/>
    <lineage>
        <taxon>Eukaryota</taxon>
        <taxon>Viridiplantae</taxon>
        <taxon>Chlorophyta</taxon>
        <taxon>Pseudoscourfieldiophyceae</taxon>
        <taxon>Pseudoscourfieldiales</taxon>
        <taxon>Pycnococcaceae</taxon>
        <taxon>Pycnococcus</taxon>
    </lineage>
</organism>
<dbReference type="AlphaFoldDB" id="A0A830H8R1"/>
<reference evidence="3" key="1">
    <citation type="submission" date="2020-10" db="EMBL/GenBank/DDBJ databases">
        <title>Unveiling of a novel bifunctional photoreceptor, Dualchrome1, isolated from a cosmopolitan green alga.</title>
        <authorList>
            <person name="Suzuki S."/>
            <person name="Kawachi M."/>
        </authorList>
    </citation>
    <scope>NUCLEOTIDE SEQUENCE</scope>
    <source>
        <strain evidence="3">NIES 2893</strain>
    </source>
</reference>
<evidence type="ECO:0000256" key="1">
    <source>
        <dbReference type="SAM" id="MobiDB-lite"/>
    </source>
</evidence>
<dbReference type="EMBL" id="BNJQ01000003">
    <property type="protein sequence ID" value="GHP02380.1"/>
    <property type="molecule type" value="Genomic_DNA"/>
</dbReference>
<feature type="transmembrane region" description="Helical" evidence="2">
    <location>
        <begin position="37"/>
        <end position="54"/>
    </location>
</feature>
<name>A0A830H8R1_9CHLO</name>
<evidence type="ECO:0000313" key="3">
    <source>
        <dbReference type="EMBL" id="GHP02380.1"/>
    </source>
</evidence>
<accession>A0A830H8R1</accession>
<protein>
    <submittedName>
        <fullName evidence="3">Uncharacterized protein</fullName>
    </submittedName>
</protein>
<keyword evidence="2" id="KW-1133">Transmembrane helix</keyword>
<proteinExistence type="predicted"/>
<dbReference type="Proteomes" id="UP000660262">
    <property type="component" value="Unassembled WGS sequence"/>
</dbReference>
<feature type="region of interest" description="Disordered" evidence="1">
    <location>
        <begin position="1"/>
        <end position="23"/>
    </location>
</feature>
<evidence type="ECO:0000256" key="2">
    <source>
        <dbReference type="SAM" id="Phobius"/>
    </source>
</evidence>
<comment type="caution">
    <text evidence="3">The sequence shown here is derived from an EMBL/GenBank/DDBJ whole genome shotgun (WGS) entry which is preliminary data.</text>
</comment>
<keyword evidence="2" id="KW-0472">Membrane</keyword>